<dbReference type="Proteomes" id="UP000440694">
    <property type="component" value="Unassembled WGS sequence"/>
</dbReference>
<proteinExistence type="predicted"/>
<feature type="domain" description="Phosphodiester glycosidase" evidence="2">
    <location>
        <begin position="87"/>
        <end position="231"/>
    </location>
</feature>
<organism evidence="3 4">
    <name type="scientific">Hyphomicrobium album</name>
    <dbReference type="NCBI Taxonomy" id="2665159"/>
    <lineage>
        <taxon>Bacteria</taxon>
        <taxon>Pseudomonadati</taxon>
        <taxon>Pseudomonadota</taxon>
        <taxon>Alphaproteobacteria</taxon>
        <taxon>Hyphomicrobiales</taxon>
        <taxon>Hyphomicrobiaceae</taxon>
        <taxon>Hyphomicrobium</taxon>
    </lineage>
</organism>
<comment type="caution">
    <text evidence="3">The sequence shown here is derived from an EMBL/GenBank/DDBJ whole genome shotgun (WGS) entry which is preliminary data.</text>
</comment>
<evidence type="ECO:0000256" key="1">
    <source>
        <dbReference type="SAM" id="SignalP"/>
    </source>
</evidence>
<evidence type="ECO:0000259" key="2">
    <source>
        <dbReference type="Pfam" id="PF09992"/>
    </source>
</evidence>
<keyword evidence="1" id="KW-0732">Signal</keyword>
<dbReference type="InterPro" id="IPR018711">
    <property type="entry name" value="NAGPA"/>
</dbReference>
<evidence type="ECO:0000313" key="4">
    <source>
        <dbReference type="Proteomes" id="UP000440694"/>
    </source>
</evidence>
<accession>A0A6I3KMA2</accession>
<dbReference type="Pfam" id="PF09992">
    <property type="entry name" value="NAGPA"/>
    <property type="match status" value="1"/>
</dbReference>
<gene>
    <name evidence="3" type="ORF">GIW81_05775</name>
</gene>
<keyword evidence="4" id="KW-1185">Reference proteome</keyword>
<reference evidence="3 4" key="1">
    <citation type="submission" date="2019-11" db="EMBL/GenBank/DDBJ databases">
        <title>Identification of a novel strain.</title>
        <authorList>
            <person name="Xu Q."/>
            <person name="Wang G."/>
        </authorList>
    </citation>
    <scope>NUCLEOTIDE SEQUENCE [LARGE SCALE GENOMIC DNA]</scope>
    <source>
        <strain evidence="4">xq</strain>
    </source>
</reference>
<dbReference type="AlphaFoldDB" id="A0A6I3KMA2"/>
<evidence type="ECO:0000313" key="3">
    <source>
        <dbReference type="EMBL" id="MTD93841.1"/>
    </source>
</evidence>
<sequence>MGALATHLRRYLRPAVCAGAVAFSLALACAIPAQAGCRATTIEHASYVICEFKAGDGIELFLRDAQGATLGQFDRVREALQTRGRQLVFAMNAGMYHEDRSPVGLYVENGQQVKKLSTADGPGNFSMKPNGVFYIDGKSAGVVETKAFLKRKLKPQFATQSGPMLVIDGKLHPRFLKDSTSRNRRNGVGVKGSKVIFALADTPVTFDEFARVFRDVLKTPNALYLDGSISRLYAPDINRNDIGFAMGPIVAVSAPLPAQKQSAKP</sequence>
<feature type="signal peptide" evidence="1">
    <location>
        <begin position="1"/>
        <end position="35"/>
    </location>
</feature>
<dbReference type="EMBL" id="WMBQ01000001">
    <property type="protein sequence ID" value="MTD93841.1"/>
    <property type="molecule type" value="Genomic_DNA"/>
</dbReference>
<protein>
    <recommendedName>
        <fullName evidence="2">Phosphodiester glycosidase domain-containing protein</fullName>
    </recommendedName>
</protein>
<feature type="chain" id="PRO_5026292852" description="Phosphodiester glycosidase domain-containing protein" evidence="1">
    <location>
        <begin position="36"/>
        <end position="265"/>
    </location>
</feature>
<name>A0A6I3KMA2_9HYPH</name>